<name>A0A450WVA8_9GAMM</name>
<dbReference type="EMBL" id="CAADFM010000284">
    <property type="protein sequence ID" value="VFK20991.1"/>
    <property type="molecule type" value="Genomic_DNA"/>
</dbReference>
<dbReference type="InterPro" id="IPR029060">
    <property type="entry name" value="PIN-like_dom_sf"/>
</dbReference>
<evidence type="ECO:0000259" key="1">
    <source>
        <dbReference type="Pfam" id="PF01850"/>
    </source>
</evidence>
<organism evidence="2">
    <name type="scientific">Candidatus Kentrum sp. LPFa</name>
    <dbReference type="NCBI Taxonomy" id="2126335"/>
    <lineage>
        <taxon>Bacteria</taxon>
        <taxon>Pseudomonadati</taxon>
        <taxon>Pseudomonadota</taxon>
        <taxon>Gammaproteobacteria</taxon>
        <taxon>Candidatus Kentrum</taxon>
    </lineage>
</organism>
<feature type="domain" description="PIN" evidence="1">
    <location>
        <begin position="4"/>
        <end position="54"/>
    </location>
</feature>
<accession>A0A450WVA8</accession>
<gene>
    <name evidence="2" type="ORF">BECKLPF1236A_GA0070988_102846</name>
    <name evidence="3" type="ORF">BECKLPF1236C_GA0070990_102227</name>
</gene>
<proteinExistence type="predicted"/>
<dbReference type="SUPFAM" id="SSF88723">
    <property type="entry name" value="PIN domain-like"/>
    <property type="match status" value="1"/>
</dbReference>
<dbReference type="Gene3D" id="3.40.50.1010">
    <property type="entry name" value="5'-nuclease"/>
    <property type="match status" value="1"/>
</dbReference>
<evidence type="ECO:0000313" key="3">
    <source>
        <dbReference type="EMBL" id="VFK33747.1"/>
    </source>
</evidence>
<protein>
    <submittedName>
        <fullName evidence="2">PIN domain-containing protein</fullName>
    </submittedName>
</protein>
<dbReference type="AlphaFoldDB" id="A0A450WVA8"/>
<dbReference type="EMBL" id="CAADFP010000222">
    <property type="protein sequence ID" value="VFK33747.1"/>
    <property type="molecule type" value="Genomic_DNA"/>
</dbReference>
<reference evidence="2" key="1">
    <citation type="submission" date="2019-02" db="EMBL/GenBank/DDBJ databases">
        <authorList>
            <person name="Gruber-Vodicka R. H."/>
            <person name="Seah K. B. B."/>
        </authorList>
    </citation>
    <scope>NUCLEOTIDE SEQUENCE</scope>
    <source>
        <strain evidence="2">BECK_S312</strain>
        <strain evidence="3">BECK_S426</strain>
    </source>
</reference>
<dbReference type="Pfam" id="PF01850">
    <property type="entry name" value="PIN"/>
    <property type="match status" value="1"/>
</dbReference>
<dbReference type="InterPro" id="IPR002716">
    <property type="entry name" value="PIN_dom"/>
</dbReference>
<sequence length="55" mass="6184">MNKYVLDTSALLAFIEEEKGVETVDGLLEGTLDKKSKIYISTVTAIEVFYISLRK</sequence>
<evidence type="ECO:0000313" key="2">
    <source>
        <dbReference type="EMBL" id="VFK20991.1"/>
    </source>
</evidence>